<dbReference type="SUPFAM" id="SSF54427">
    <property type="entry name" value="NTF2-like"/>
    <property type="match status" value="1"/>
</dbReference>
<dbReference type="KEGG" id="nod:FOH10_13230"/>
<dbReference type="Proteomes" id="UP000317039">
    <property type="component" value="Chromosome"/>
</dbReference>
<dbReference type="Gene3D" id="3.10.450.50">
    <property type="match status" value="1"/>
</dbReference>
<proteinExistence type="predicted"/>
<sequence length="91" mass="9956">MVTLDGDVLARATLTDQLRGAGGAVPGLRIEIDDVEILVRTAETAVVRFRERHRHGETVASRLTTAVLLTDPAARNGLRWRIVHETACAEQ</sequence>
<accession>A0A516NX37</accession>
<protein>
    <recommendedName>
        <fullName evidence="3">DUF4440 domain-containing protein</fullName>
    </recommendedName>
</protein>
<name>A0A516NX37_9NOCA</name>
<evidence type="ECO:0000313" key="1">
    <source>
        <dbReference type="EMBL" id="QDP83451.1"/>
    </source>
</evidence>
<dbReference type="AlphaFoldDB" id="A0A516NX37"/>
<dbReference type="EMBL" id="CP041695">
    <property type="protein sequence ID" value="QDP83451.1"/>
    <property type="molecule type" value="Genomic_DNA"/>
</dbReference>
<organism evidence="1 2">
    <name type="scientific">Nocardia otitidiscaviarum</name>
    <dbReference type="NCBI Taxonomy" id="1823"/>
    <lineage>
        <taxon>Bacteria</taxon>
        <taxon>Bacillati</taxon>
        <taxon>Actinomycetota</taxon>
        <taxon>Actinomycetes</taxon>
        <taxon>Mycobacteriales</taxon>
        <taxon>Nocardiaceae</taxon>
        <taxon>Nocardia</taxon>
    </lineage>
</organism>
<dbReference type="InterPro" id="IPR032710">
    <property type="entry name" value="NTF2-like_dom_sf"/>
</dbReference>
<evidence type="ECO:0000313" key="2">
    <source>
        <dbReference type="Proteomes" id="UP000317039"/>
    </source>
</evidence>
<reference evidence="1 2" key="1">
    <citation type="submission" date="2019-07" db="EMBL/GenBank/DDBJ databases">
        <title>Complete Genome Sequence and Methylome Analysis of Nocardia otitidis-caviarum NEB252.</title>
        <authorList>
            <person name="Fomenkov A."/>
            <person name="Anton B.P."/>
            <person name="Vincze T."/>
            <person name="Roberts R.J."/>
        </authorList>
    </citation>
    <scope>NUCLEOTIDE SEQUENCE [LARGE SCALE GENOMIC DNA]</scope>
    <source>
        <strain evidence="1 2">NEB252</strain>
    </source>
</reference>
<evidence type="ECO:0008006" key="3">
    <source>
        <dbReference type="Google" id="ProtNLM"/>
    </source>
</evidence>
<gene>
    <name evidence="1" type="ORF">FOH10_13230</name>
</gene>